<dbReference type="InterPro" id="IPR002110">
    <property type="entry name" value="Ankyrin_rpt"/>
</dbReference>
<dbReference type="PANTHER" id="PTHR24198:SF165">
    <property type="entry name" value="ANKYRIN REPEAT-CONTAINING PROTEIN-RELATED"/>
    <property type="match status" value="1"/>
</dbReference>
<sequence length="621" mass="69603">MGNNMISVKKLKAMRAEVDWDMEDERRNFLRQLYPVIENWKGQLPDLRDIFRPEEIDWLIAEEVTSKSNDESEPNVEFPLVKFVINTGYKDAPAHKDNPLRTTPVHLAAKRGFARAVVDLFQIYAESEVNYRDEASGVTHFRVACEYGCNDVAARFLERGRQNPNSFAPLVDAAAREYDDPPLHLALRRENPALSALLLQSGADPNLANAEGLTPLHVICRNEFYGREEDVGLLEGFFKICDELELTVLADIRDKLGQTPLQMAVAHGLQRLAEVLLRRGADPNQPNVEGLTALHIVGIRDQEGGMARMLFDISHDRVRIDVQDELGNTPLYYSVFCDNATVFQMLLRRGADRNIANKDGTTPLHCVSKSHDGAVGLARKLFEVGDDVVLHVDAQDKSLNTALHYALMCHHGQVAELLLRRGADPNLANAEGLTALHIISVVEEPHDDTFARLFFAICDEAGLREPLLLDAQDKLGRTPLHYALARDNKKLAEMLLIRNADPNVADLDGSTPLHIVCLKERDCDEKLAIFLGTFFELCQENGRQVQVDAVDKFSETPLQLAVAHGLDRVARVLVKMGADRSLVRKDESTVRHIDCLSEDDLYDDEEDEEEEEVGIFSMTMS</sequence>
<keyword evidence="1" id="KW-0677">Repeat</keyword>
<dbReference type="PANTHER" id="PTHR24198">
    <property type="entry name" value="ANKYRIN REPEAT AND PROTEIN KINASE DOMAIN-CONTAINING PROTEIN"/>
    <property type="match status" value="1"/>
</dbReference>
<feature type="repeat" description="ANK" evidence="3">
    <location>
        <begin position="553"/>
        <end position="585"/>
    </location>
</feature>
<evidence type="ECO:0000256" key="2">
    <source>
        <dbReference type="ARBA" id="ARBA00023043"/>
    </source>
</evidence>
<evidence type="ECO:0000256" key="1">
    <source>
        <dbReference type="ARBA" id="ARBA00022737"/>
    </source>
</evidence>
<feature type="region of interest" description="Disordered" evidence="4">
    <location>
        <begin position="602"/>
        <end position="621"/>
    </location>
</feature>
<feature type="repeat" description="ANK" evidence="3">
    <location>
        <begin position="178"/>
        <end position="210"/>
    </location>
</feature>
<evidence type="ECO:0000256" key="4">
    <source>
        <dbReference type="SAM" id="MobiDB-lite"/>
    </source>
</evidence>
<keyword evidence="6" id="KW-1185">Reference proteome</keyword>
<dbReference type="Pfam" id="PF12796">
    <property type="entry name" value="Ank_2"/>
    <property type="match status" value="3"/>
</dbReference>
<feature type="repeat" description="ANK" evidence="3">
    <location>
        <begin position="256"/>
        <end position="288"/>
    </location>
</feature>
<comment type="caution">
    <text evidence="5">The sequence shown here is derived from an EMBL/GenBank/DDBJ whole genome shotgun (WGS) entry which is preliminary data.</text>
</comment>
<dbReference type="EMBL" id="JBJJXI010000074">
    <property type="protein sequence ID" value="KAL3396019.1"/>
    <property type="molecule type" value="Genomic_DNA"/>
</dbReference>
<dbReference type="InterPro" id="IPR036770">
    <property type="entry name" value="Ankyrin_rpt-contain_sf"/>
</dbReference>
<name>A0ABD2WT45_9HYME</name>
<reference evidence="5 6" key="1">
    <citation type="journal article" date="2024" name="bioRxiv">
        <title>A reference genome for Trichogramma kaykai: A tiny desert-dwelling parasitoid wasp with competing sex-ratio distorters.</title>
        <authorList>
            <person name="Culotta J."/>
            <person name="Lindsey A.R."/>
        </authorList>
    </citation>
    <scope>NUCLEOTIDE SEQUENCE [LARGE SCALE GENOMIC DNA]</scope>
    <source>
        <strain evidence="5 6">KSX58</strain>
    </source>
</reference>
<feature type="repeat" description="ANK" evidence="3">
    <location>
        <begin position="326"/>
        <end position="358"/>
    </location>
</feature>
<dbReference type="PROSITE" id="PS50088">
    <property type="entry name" value="ANK_REPEAT"/>
    <property type="match status" value="6"/>
</dbReference>
<feature type="repeat" description="ANK" evidence="3">
    <location>
        <begin position="398"/>
        <end position="430"/>
    </location>
</feature>
<evidence type="ECO:0000313" key="5">
    <source>
        <dbReference type="EMBL" id="KAL3396019.1"/>
    </source>
</evidence>
<dbReference type="AlphaFoldDB" id="A0ABD2WT45"/>
<organism evidence="5 6">
    <name type="scientific">Trichogramma kaykai</name>
    <dbReference type="NCBI Taxonomy" id="54128"/>
    <lineage>
        <taxon>Eukaryota</taxon>
        <taxon>Metazoa</taxon>
        <taxon>Ecdysozoa</taxon>
        <taxon>Arthropoda</taxon>
        <taxon>Hexapoda</taxon>
        <taxon>Insecta</taxon>
        <taxon>Pterygota</taxon>
        <taxon>Neoptera</taxon>
        <taxon>Endopterygota</taxon>
        <taxon>Hymenoptera</taxon>
        <taxon>Apocrita</taxon>
        <taxon>Proctotrupomorpha</taxon>
        <taxon>Chalcidoidea</taxon>
        <taxon>Trichogrammatidae</taxon>
        <taxon>Trichogramma</taxon>
    </lineage>
</organism>
<protein>
    <submittedName>
        <fullName evidence="5">Uncharacterized protein</fullName>
    </submittedName>
</protein>
<accession>A0ABD2WT45</accession>
<evidence type="ECO:0000313" key="6">
    <source>
        <dbReference type="Proteomes" id="UP001627154"/>
    </source>
</evidence>
<proteinExistence type="predicted"/>
<gene>
    <name evidence="5" type="ORF">TKK_009892</name>
</gene>
<dbReference type="Gene3D" id="1.25.40.20">
    <property type="entry name" value="Ankyrin repeat-containing domain"/>
    <property type="match status" value="4"/>
</dbReference>
<dbReference type="PROSITE" id="PS50297">
    <property type="entry name" value="ANK_REP_REGION"/>
    <property type="match status" value="6"/>
</dbReference>
<feature type="repeat" description="ANK" evidence="3">
    <location>
        <begin position="475"/>
        <end position="507"/>
    </location>
</feature>
<dbReference type="Proteomes" id="UP001627154">
    <property type="component" value="Unassembled WGS sequence"/>
</dbReference>
<evidence type="ECO:0000256" key="3">
    <source>
        <dbReference type="PROSITE-ProRule" id="PRU00023"/>
    </source>
</evidence>
<dbReference type="SUPFAM" id="SSF48403">
    <property type="entry name" value="Ankyrin repeat"/>
    <property type="match status" value="2"/>
</dbReference>
<feature type="compositionally biased region" description="Acidic residues" evidence="4">
    <location>
        <begin position="602"/>
        <end position="613"/>
    </location>
</feature>
<dbReference type="SMART" id="SM00248">
    <property type="entry name" value="ANK"/>
    <property type="match status" value="11"/>
</dbReference>
<keyword evidence="2 3" id="KW-0040">ANK repeat</keyword>